<name>A0A3B4U2X0_SERDU</name>
<evidence type="ECO:0000313" key="3">
    <source>
        <dbReference type="Ensembl" id="ENSSDUP00000012931.1"/>
    </source>
</evidence>
<dbReference type="GeneTree" id="ENSGT00940000154742"/>
<dbReference type="InterPro" id="IPR002110">
    <property type="entry name" value="Ankyrin_rpt"/>
</dbReference>
<feature type="compositionally biased region" description="Polar residues" evidence="2">
    <location>
        <begin position="467"/>
        <end position="486"/>
    </location>
</feature>
<feature type="region of interest" description="Disordered" evidence="2">
    <location>
        <begin position="418"/>
        <end position="488"/>
    </location>
</feature>
<sequence>MTDSCNQKHERNGDISSSDDDSLSLLHDLNACESRGTTEDTERKDSGSQVENKEQKVEMEINPVKPPQGGTSSCVQSASGHAESASQSANVSKCVKIPNKKHLHKRNEKGETALHKATKRKDLEQVRALIQAGISVNMEDYAGWTALHEASAVGDKAVVEELLKAGANVNARSFDGVTPLHDAVSSRHYQVVKLLLQCGSNVRDRTVGGLSALDLAEEEDIKELLLTFQTSPVTHKQPGDAPVQYRQPGLSDATSSEAQGHMQFSCQSSLSLSRSDDVRSRESGDGDGAREPGDIQLRKKHAISDKLRHSEAVTVALEEVVRNQTDMLTWPLTGLQDAGRYHDALTQIQSVLTEVLTRQHLEKNHLSQTYRTVSDSLRRHVLKSQLVSLASCQRNLVEILQKQMHLVEVYVSVKAKLSSQPSNHGSSAAVRQQPHNFSTPASSQPGEEHSRNQDRQRKERRRPVTPLRSSPPNNAKESCSTSQPGNTVHRKHINFQMKGKNALIQTQAEDNSLHLCKLIQRGVLPPGSALQLLLKGHWHHAHVLSDGSIKDSKGKLHLAPERWLESILGNNIPVSSAYAWDKVTFRDQPLSHYLLNMEAEGNSTQTNPKDDDQHCRAASPQNALTTEAAINRLMKIRIIHLVDDKELLPTSVMDCYWEILIKKDCSEFEDWGSE</sequence>
<feature type="region of interest" description="Disordered" evidence="2">
    <location>
        <begin position="232"/>
        <end position="297"/>
    </location>
</feature>
<feature type="region of interest" description="Disordered" evidence="2">
    <location>
        <begin position="1"/>
        <end position="91"/>
    </location>
</feature>
<feature type="compositionally biased region" description="Polar residues" evidence="2">
    <location>
        <begin position="252"/>
        <end position="267"/>
    </location>
</feature>
<dbReference type="PROSITE" id="PS50088">
    <property type="entry name" value="ANK_REPEAT"/>
    <property type="match status" value="3"/>
</dbReference>
<evidence type="ECO:0000313" key="4">
    <source>
        <dbReference type="Proteomes" id="UP000261420"/>
    </source>
</evidence>
<feature type="compositionally biased region" description="Basic and acidic residues" evidence="2">
    <location>
        <begin position="1"/>
        <end position="13"/>
    </location>
</feature>
<dbReference type="Ensembl" id="ENSSDUT00000013191.1">
    <property type="protein sequence ID" value="ENSSDUP00000012955.1"/>
    <property type="gene ID" value="ENSSDUG00000009410.1"/>
</dbReference>
<feature type="compositionally biased region" description="Polar residues" evidence="2">
    <location>
        <begin position="418"/>
        <end position="445"/>
    </location>
</feature>
<feature type="repeat" description="ANK" evidence="1">
    <location>
        <begin position="175"/>
        <end position="207"/>
    </location>
</feature>
<dbReference type="PROSITE" id="PS50297">
    <property type="entry name" value="ANK_REP_REGION"/>
    <property type="match status" value="3"/>
</dbReference>
<feature type="compositionally biased region" description="Basic and acidic residues" evidence="2">
    <location>
        <begin position="274"/>
        <end position="297"/>
    </location>
</feature>
<dbReference type="SMART" id="SM00248">
    <property type="entry name" value="ANK"/>
    <property type="match status" value="3"/>
</dbReference>
<keyword evidence="4" id="KW-1185">Reference proteome</keyword>
<dbReference type="Ensembl" id="ENSSDUT00000013167.1">
    <property type="protein sequence ID" value="ENSSDUP00000012931.1"/>
    <property type="gene ID" value="ENSSDUG00000009410.1"/>
</dbReference>
<reference evidence="3" key="1">
    <citation type="submission" date="2025-05" db="UniProtKB">
        <authorList>
            <consortium name="Ensembl"/>
        </authorList>
    </citation>
    <scope>IDENTIFICATION</scope>
</reference>
<protein>
    <submittedName>
        <fullName evidence="3">Uncharacterized protein</fullName>
    </submittedName>
</protein>
<dbReference type="Gene3D" id="1.25.40.20">
    <property type="entry name" value="Ankyrin repeat-containing domain"/>
    <property type="match status" value="1"/>
</dbReference>
<dbReference type="Pfam" id="PF00023">
    <property type="entry name" value="Ank"/>
    <property type="match status" value="1"/>
</dbReference>
<dbReference type="PANTHER" id="PTHR24176:SF14">
    <property type="entry name" value="ANKYRIN REPEAT DOMAIN-CONTAINING PROTEIN 31"/>
    <property type="match status" value="1"/>
</dbReference>
<dbReference type="OMA" id="QTEMSTW"/>
<feature type="compositionally biased region" description="Basic and acidic residues" evidence="2">
    <location>
        <begin position="36"/>
        <end position="59"/>
    </location>
</feature>
<feature type="repeat" description="ANK" evidence="1">
    <location>
        <begin position="109"/>
        <end position="141"/>
    </location>
</feature>
<evidence type="ECO:0000256" key="1">
    <source>
        <dbReference type="PROSITE-ProRule" id="PRU00023"/>
    </source>
</evidence>
<feature type="compositionally biased region" description="Polar residues" evidence="2">
    <location>
        <begin position="69"/>
        <end position="91"/>
    </location>
</feature>
<accession>A0A3B4U2X0</accession>
<feature type="repeat" description="ANK" evidence="1">
    <location>
        <begin position="142"/>
        <end position="174"/>
    </location>
</feature>
<dbReference type="InterPro" id="IPR036770">
    <property type="entry name" value="Ankyrin_rpt-contain_sf"/>
</dbReference>
<evidence type="ECO:0000256" key="2">
    <source>
        <dbReference type="SAM" id="MobiDB-lite"/>
    </source>
</evidence>
<dbReference type="AlphaFoldDB" id="A0A3B4U2X0"/>
<dbReference type="PANTHER" id="PTHR24176">
    <property type="entry name" value="ANKYRIN REPEAT DOMAIN-CONTAINING PROTEIN 31-RELATED"/>
    <property type="match status" value="1"/>
</dbReference>
<feature type="compositionally biased region" description="Basic and acidic residues" evidence="2">
    <location>
        <begin position="446"/>
        <end position="457"/>
    </location>
</feature>
<dbReference type="InterPro" id="IPR042334">
    <property type="entry name" value="ANKRD31"/>
</dbReference>
<proteinExistence type="predicted"/>
<dbReference type="STRING" id="41447.ENSSDUP00000012931"/>
<dbReference type="Pfam" id="PF12796">
    <property type="entry name" value="Ank_2"/>
    <property type="match status" value="1"/>
</dbReference>
<keyword evidence="1" id="KW-0040">ANK repeat</keyword>
<organism evidence="3 4">
    <name type="scientific">Seriola dumerili</name>
    <name type="common">Greater amberjack</name>
    <name type="synonym">Caranx dumerili</name>
    <dbReference type="NCBI Taxonomy" id="41447"/>
    <lineage>
        <taxon>Eukaryota</taxon>
        <taxon>Metazoa</taxon>
        <taxon>Chordata</taxon>
        <taxon>Craniata</taxon>
        <taxon>Vertebrata</taxon>
        <taxon>Euteleostomi</taxon>
        <taxon>Actinopterygii</taxon>
        <taxon>Neopterygii</taxon>
        <taxon>Teleostei</taxon>
        <taxon>Neoteleostei</taxon>
        <taxon>Acanthomorphata</taxon>
        <taxon>Carangaria</taxon>
        <taxon>Carangiformes</taxon>
        <taxon>Carangidae</taxon>
        <taxon>Seriola</taxon>
    </lineage>
</organism>
<dbReference type="Proteomes" id="UP000261420">
    <property type="component" value="Unplaced"/>
</dbReference>
<dbReference type="SUPFAM" id="SSF48403">
    <property type="entry name" value="Ankyrin repeat"/>
    <property type="match status" value="1"/>
</dbReference>